<evidence type="ECO:0000259" key="2">
    <source>
        <dbReference type="Pfam" id="PF04149"/>
    </source>
</evidence>
<dbReference type="AlphaFoldDB" id="A0A7Z0WMV1"/>
<evidence type="ECO:0000256" key="1">
    <source>
        <dbReference type="SAM" id="MobiDB-lite"/>
    </source>
</evidence>
<evidence type="ECO:0000313" key="3">
    <source>
        <dbReference type="EMBL" id="OLF11160.1"/>
    </source>
</evidence>
<dbReference type="Pfam" id="PF04149">
    <property type="entry name" value="DUF397"/>
    <property type="match status" value="1"/>
</dbReference>
<accession>A0A7Z0WMV1</accession>
<dbReference type="OrthoDB" id="4330022at2"/>
<name>A0A7Z0WMV1_9PSEU</name>
<dbReference type="RefSeq" id="WP_075133321.1">
    <property type="nucleotide sequence ID" value="NZ_MSIF01000005.1"/>
</dbReference>
<proteinExistence type="predicted"/>
<organism evidence="3 4">
    <name type="scientific">Actinophytocola xinjiangensis</name>
    <dbReference type="NCBI Taxonomy" id="485602"/>
    <lineage>
        <taxon>Bacteria</taxon>
        <taxon>Bacillati</taxon>
        <taxon>Actinomycetota</taxon>
        <taxon>Actinomycetes</taxon>
        <taxon>Pseudonocardiales</taxon>
        <taxon>Pseudonocardiaceae</taxon>
    </lineage>
</organism>
<sequence length="63" mass="6892">MIPDPTTMRWRKSSYSSGQGGECVELAHSGAMRDSKNPTGPALTTGDLRVLLQEVRRGRFDLG</sequence>
<protein>
    <recommendedName>
        <fullName evidence="2">DUF397 domain-containing protein</fullName>
    </recommendedName>
</protein>
<dbReference type="Proteomes" id="UP000185696">
    <property type="component" value="Unassembled WGS sequence"/>
</dbReference>
<gene>
    <name evidence="3" type="ORF">BLA60_14340</name>
</gene>
<feature type="domain" description="DUF397" evidence="2">
    <location>
        <begin position="9"/>
        <end position="46"/>
    </location>
</feature>
<reference evidence="3 4" key="1">
    <citation type="submission" date="2016-12" db="EMBL/GenBank/DDBJ databases">
        <title>The draft genome sequence of Actinophytocola xinjiangensis.</title>
        <authorList>
            <person name="Wang W."/>
            <person name="Yuan L."/>
        </authorList>
    </citation>
    <scope>NUCLEOTIDE SEQUENCE [LARGE SCALE GENOMIC DNA]</scope>
    <source>
        <strain evidence="3 4">CGMCC 4.4663</strain>
    </source>
</reference>
<evidence type="ECO:0000313" key="4">
    <source>
        <dbReference type="Proteomes" id="UP000185696"/>
    </source>
</evidence>
<comment type="caution">
    <text evidence="3">The sequence shown here is derived from an EMBL/GenBank/DDBJ whole genome shotgun (WGS) entry which is preliminary data.</text>
</comment>
<dbReference type="EMBL" id="MSIF01000005">
    <property type="protein sequence ID" value="OLF11160.1"/>
    <property type="molecule type" value="Genomic_DNA"/>
</dbReference>
<feature type="region of interest" description="Disordered" evidence="1">
    <location>
        <begin position="1"/>
        <end position="20"/>
    </location>
</feature>
<dbReference type="InterPro" id="IPR007278">
    <property type="entry name" value="DUF397"/>
</dbReference>
<keyword evidence="4" id="KW-1185">Reference proteome</keyword>